<reference evidence="2" key="1">
    <citation type="submission" date="2023-06" db="EMBL/GenBank/DDBJ databases">
        <title>Identification and characterization of horizontal gene transfer across gut microbiota members of farm animals based on homology search.</title>
        <authorList>
            <person name="Zeman M."/>
            <person name="Kubasova T."/>
            <person name="Jahodarova E."/>
            <person name="Nykrynova M."/>
            <person name="Rychlik I."/>
        </authorList>
    </citation>
    <scope>NUCLEOTIDE SEQUENCE [LARGE SCALE GENOMIC DNA]</scope>
    <source>
        <strain evidence="2">161_Gplus</strain>
    </source>
</reference>
<comment type="caution">
    <text evidence="1">The sequence shown here is derived from an EMBL/GenBank/DDBJ whole genome shotgun (WGS) entry which is preliminary data.</text>
</comment>
<keyword evidence="2" id="KW-1185">Reference proteome</keyword>
<dbReference type="Proteomes" id="UP001529343">
    <property type="component" value="Unassembled WGS sequence"/>
</dbReference>
<dbReference type="Gene3D" id="2.60.40.10">
    <property type="entry name" value="Immunoglobulins"/>
    <property type="match status" value="1"/>
</dbReference>
<dbReference type="InterPro" id="IPR013783">
    <property type="entry name" value="Ig-like_fold"/>
</dbReference>
<dbReference type="RefSeq" id="WP_289585877.1">
    <property type="nucleotide sequence ID" value="NZ_JAUDDW010000007.1"/>
</dbReference>
<evidence type="ECO:0000313" key="1">
    <source>
        <dbReference type="EMBL" id="MDM8266170.1"/>
    </source>
</evidence>
<evidence type="ECO:0008006" key="3">
    <source>
        <dbReference type="Google" id="ProtNLM"/>
    </source>
</evidence>
<evidence type="ECO:0000313" key="2">
    <source>
        <dbReference type="Proteomes" id="UP001529343"/>
    </source>
</evidence>
<organism evidence="1 2">
    <name type="scientific">Limosilactobacillus pontis</name>
    <dbReference type="NCBI Taxonomy" id="35787"/>
    <lineage>
        <taxon>Bacteria</taxon>
        <taxon>Bacillati</taxon>
        <taxon>Bacillota</taxon>
        <taxon>Bacilli</taxon>
        <taxon>Lactobacillales</taxon>
        <taxon>Lactobacillaceae</taxon>
        <taxon>Limosilactobacillus</taxon>
    </lineage>
</organism>
<sequence length="543" mass="63434">MVQPILNQVANFDADNRLVLTFTYLGPEMTTMNTLSIREDKPDSKPVYEKDQVSLDKNHILTGGTLKNGTAYLAKVRVKIANGYSEWSPEIKFTCYTTPKILFDTIDQKQFIYTNDVKMSAIYTQEQGEPVKTYQFTLYDQRHVALKRYPVRVPDNDSPTRFSERMKDIEKGKLYYVGLKVTTYHGLIYEQLQEFTAQYVAPSVSGILNPVMNKQDGQIVIDLFLKQLLGTSARAYIPKRENDNDDNYTYWKDDYVVVPKDNPLMYTKLGMAKASNWVGKLWAMNVQNGLFLDFAPAFGRGQHIKFYKHDDYITCEKKAGKIYSRTKSNTIRGLGLRPFYIYIKVTEYRVEMHIEPDQTFKGDDWDNTKSQEELAEYGGVTEATRKLIDVANAKINAARNRLQQKHDSHWQQYMTKVNAAINDARSHALSHDELLNRVMEIDNEYWDYFKYDEQVNYWKELAKAERDSESAYEVYRTEYEQRVWEVIAQMRAGSMKLTDGRTKLNQYSTVYSFILREVINFDDANLDLAHIELLYDQYVEKYK</sequence>
<dbReference type="EMBL" id="JAUDDW010000007">
    <property type="protein sequence ID" value="MDM8266170.1"/>
    <property type="molecule type" value="Genomic_DNA"/>
</dbReference>
<gene>
    <name evidence="1" type="ORF">QUW44_03150</name>
</gene>
<protein>
    <recommendedName>
        <fullName evidence="3">Fibronectin type-III domain-containing protein</fullName>
    </recommendedName>
</protein>
<name>A0ABT7UWT2_9LACO</name>
<proteinExistence type="predicted"/>
<accession>A0ABT7UWT2</accession>